<name>A0A7C5VK52_9DEIN</name>
<protein>
    <submittedName>
        <fullName evidence="1">Uncharacterized protein</fullName>
    </submittedName>
</protein>
<reference evidence="1" key="1">
    <citation type="journal article" date="2020" name="mSystems">
        <title>Genome- and Community-Level Interaction Insights into Carbon Utilization and Element Cycling Functions of Hydrothermarchaeota in Hydrothermal Sediment.</title>
        <authorList>
            <person name="Zhou Z."/>
            <person name="Liu Y."/>
            <person name="Xu W."/>
            <person name="Pan J."/>
            <person name="Luo Z.H."/>
            <person name="Li M."/>
        </authorList>
    </citation>
    <scope>NUCLEOTIDE SEQUENCE [LARGE SCALE GENOMIC DNA]</scope>
    <source>
        <strain evidence="1">SpSt-1071</strain>
    </source>
</reference>
<accession>A0A7C5VK52</accession>
<gene>
    <name evidence="1" type="ORF">ENM28_05950</name>
</gene>
<organism evidence="1">
    <name type="scientific">Thermus caliditerrae</name>
    <dbReference type="NCBI Taxonomy" id="1330700"/>
    <lineage>
        <taxon>Bacteria</taxon>
        <taxon>Thermotogati</taxon>
        <taxon>Deinococcota</taxon>
        <taxon>Deinococci</taxon>
        <taxon>Thermales</taxon>
        <taxon>Thermaceae</taxon>
        <taxon>Thermus</taxon>
    </lineage>
</organism>
<sequence>MKGWLVVERYISAGKPSLEKRLEAMENPTELFWHKPLTGWSNLLFPSPEEAFRHARDLWWRLSTREIIWVREHPAPSRVLFAEGTTLYTLGNEALGEFRGVEVELRKPLGQLVITGPTWEEYMLVEVYEAEAQGALDAYFRWARGRVLPHEAPGR</sequence>
<evidence type="ECO:0000313" key="1">
    <source>
        <dbReference type="EMBL" id="HHM68233.1"/>
    </source>
</evidence>
<proteinExistence type="predicted"/>
<dbReference type="EMBL" id="DRXE01000222">
    <property type="protein sequence ID" value="HHM68233.1"/>
    <property type="molecule type" value="Genomic_DNA"/>
</dbReference>
<dbReference type="AlphaFoldDB" id="A0A7C5VK52"/>
<comment type="caution">
    <text evidence="1">The sequence shown here is derived from an EMBL/GenBank/DDBJ whole genome shotgun (WGS) entry which is preliminary data.</text>
</comment>